<feature type="region of interest" description="Disordered" evidence="2">
    <location>
        <begin position="1"/>
        <end position="22"/>
    </location>
</feature>
<organism evidence="4 5">
    <name type="scientific">Amycolatopsis balhimycina DSM 5908</name>
    <dbReference type="NCBI Taxonomy" id="1081091"/>
    <lineage>
        <taxon>Bacteria</taxon>
        <taxon>Bacillati</taxon>
        <taxon>Actinomycetota</taxon>
        <taxon>Actinomycetes</taxon>
        <taxon>Pseudonocardiales</taxon>
        <taxon>Pseudonocardiaceae</taxon>
        <taxon>Amycolatopsis</taxon>
    </lineage>
</organism>
<dbReference type="GO" id="GO:0016787">
    <property type="term" value="F:hydrolase activity"/>
    <property type="evidence" value="ECO:0007669"/>
    <property type="project" value="UniProtKB-KW"/>
</dbReference>
<dbReference type="SUPFAM" id="SSF63817">
    <property type="entry name" value="Sortase"/>
    <property type="match status" value="1"/>
</dbReference>
<dbReference type="Proteomes" id="UP000286716">
    <property type="component" value="Unassembled WGS sequence"/>
</dbReference>
<keyword evidence="1" id="KW-0378">Hydrolase</keyword>
<dbReference type="CDD" id="cd05829">
    <property type="entry name" value="Sortase_F"/>
    <property type="match status" value="1"/>
</dbReference>
<dbReference type="InterPro" id="IPR042001">
    <property type="entry name" value="Sortase_F"/>
</dbReference>
<keyword evidence="3" id="KW-0812">Transmembrane</keyword>
<evidence type="ECO:0000313" key="5">
    <source>
        <dbReference type="Proteomes" id="UP000286716"/>
    </source>
</evidence>
<keyword evidence="3" id="KW-0472">Membrane</keyword>
<comment type="caution">
    <text evidence="4">The sequence shown here is derived from an EMBL/GenBank/DDBJ whole genome shotgun (WGS) entry which is preliminary data.</text>
</comment>
<keyword evidence="3" id="KW-1133">Transmembrane helix</keyword>
<dbReference type="EMBL" id="QHHU01000001">
    <property type="protein sequence ID" value="RSM50595.1"/>
    <property type="molecule type" value="Genomic_DNA"/>
</dbReference>
<dbReference type="InterPro" id="IPR005754">
    <property type="entry name" value="Sortase"/>
</dbReference>
<dbReference type="Gene3D" id="2.40.260.10">
    <property type="entry name" value="Sortase"/>
    <property type="match status" value="1"/>
</dbReference>
<sequence length="214" mass="21924">MRFTGHQQWREQRKVSERPERRSELARPAAVVLAVVAGLGCVLLGVAAVLAPATTVTSGAASTDPSAPAGARPAALMVPELGLALNHVVGLGHVGGRREQPGTALGVGWFADGPVPGAPGVAVFSGHSGFGYSAGAFARLDTLKPGDTILVRDERGREARFTVRTTALFPAAEPDSTLIAPEGTGPELRLITSDGTHDDPALSGPRVAIYAAPA</sequence>
<name>A0A428X5J2_AMYBA</name>
<dbReference type="Pfam" id="PF04203">
    <property type="entry name" value="Sortase"/>
    <property type="match status" value="1"/>
</dbReference>
<proteinExistence type="predicted"/>
<dbReference type="OrthoDB" id="3628324at2"/>
<dbReference type="InterPro" id="IPR023365">
    <property type="entry name" value="Sortase_dom-sf"/>
</dbReference>
<keyword evidence="5" id="KW-1185">Reference proteome</keyword>
<evidence type="ECO:0000256" key="3">
    <source>
        <dbReference type="SAM" id="Phobius"/>
    </source>
</evidence>
<gene>
    <name evidence="4" type="ORF">DMA12_00015</name>
</gene>
<evidence type="ECO:0000256" key="2">
    <source>
        <dbReference type="SAM" id="MobiDB-lite"/>
    </source>
</evidence>
<dbReference type="AlphaFoldDB" id="A0A428X5J2"/>
<evidence type="ECO:0000256" key="1">
    <source>
        <dbReference type="ARBA" id="ARBA00022801"/>
    </source>
</evidence>
<protein>
    <submittedName>
        <fullName evidence="4">Class F sortase</fullName>
    </submittedName>
</protein>
<feature type="compositionally biased region" description="Basic and acidic residues" evidence="2">
    <location>
        <begin position="8"/>
        <end position="22"/>
    </location>
</feature>
<evidence type="ECO:0000313" key="4">
    <source>
        <dbReference type="EMBL" id="RSM50595.1"/>
    </source>
</evidence>
<feature type="transmembrane region" description="Helical" evidence="3">
    <location>
        <begin position="28"/>
        <end position="51"/>
    </location>
</feature>
<reference evidence="4 5" key="1">
    <citation type="submission" date="2018-05" db="EMBL/GenBank/DDBJ databases">
        <title>Evolution of GPA BGCs.</title>
        <authorList>
            <person name="Waglechner N."/>
            <person name="Wright G.D."/>
        </authorList>
    </citation>
    <scope>NUCLEOTIDE SEQUENCE [LARGE SCALE GENOMIC DNA]</scope>
    <source>
        <strain evidence="4 5">DSM 5908</strain>
    </source>
</reference>
<accession>A0A428X5J2</accession>